<name>A0A117DPM6_9DEIO</name>
<dbReference type="EMBL" id="BCMS01000004">
    <property type="protein sequence ID" value="GAQ23701.1"/>
    <property type="molecule type" value="Genomic_DNA"/>
</dbReference>
<dbReference type="AlphaFoldDB" id="A0A117DPM6"/>
<evidence type="ECO:0000313" key="1">
    <source>
        <dbReference type="EMBL" id="GAQ23701.1"/>
    </source>
</evidence>
<sequence>MGHRARMEEPTCPDFTPTLRALLPSGTRVIPAPKAADLQSLDLKRLTVTLRQSGASPAHSSPLAPLLP</sequence>
<protein>
    <submittedName>
        <fullName evidence="1">Uncharacterized protein</fullName>
    </submittedName>
</protein>
<evidence type="ECO:0000313" key="2">
    <source>
        <dbReference type="Proteomes" id="UP000056209"/>
    </source>
</evidence>
<proteinExistence type="predicted"/>
<reference evidence="2" key="1">
    <citation type="submission" date="2015-11" db="EMBL/GenBank/DDBJ databases">
        <title>Draft Genome Sequence of the Radioresistant Bacterium Deinococcus grandis, Isolated from Freshwater Fish in Japan.</title>
        <authorList>
            <person name="Satoh K."/>
            <person name="Onodera T."/>
            <person name="Omoso K."/>
            <person name="Takeda-Yano K."/>
            <person name="Katayama T."/>
            <person name="Oono Y."/>
            <person name="Narumi I."/>
        </authorList>
    </citation>
    <scope>NUCLEOTIDE SEQUENCE [LARGE SCALE GENOMIC DNA]</scope>
    <source>
        <strain evidence="2">ATCC 43672</strain>
    </source>
</reference>
<comment type="caution">
    <text evidence="1">The sequence shown here is derived from an EMBL/GenBank/DDBJ whole genome shotgun (WGS) entry which is preliminary data.</text>
</comment>
<dbReference type="Proteomes" id="UP000056209">
    <property type="component" value="Unassembled WGS sequence"/>
</dbReference>
<gene>
    <name evidence="1" type="ORF">DEIGR_320115</name>
</gene>
<accession>A0A117DPM6</accession>
<keyword evidence="2" id="KW-1185">Reference proteome</keyword>
<organism evidence="1 2">
    <name type="scientific">Deinococcus grandis</name>
    <dbReference type="NCBI Taxonomy" id="57498"/>
    <lineage>
        <taxon>Bacteria</taxon>
        <taxon>Thermotogati</taxon>
        <taxon>Deinococcota</taxon>
        <taxon>Deinococci</taxon>
        <taxon>Deinococcales</taxon>
        <taxon>Deinococcaceae</taxon>
        <taxon>Deinococcus</taxon>
    </lineage>
</organism>